<organism evidence="1 2">
    <name type="scientific">Pistacia atlantica</name>
    <dbReference type="NCBI Taxonomy" id="434234"/>
    <lineage>
        <taxon>Eukaryota</taxon>
        <taxon>Viridiplantae</taxon>
        <taxon>Streptophyta</taxon>
        <taxon>Embryophyta</taxon>
        <taxon>Tracheophyta</taxon>
        <taxon>Spermatophyta</taxon>
        <taxon>Magnoliopsida</taxon>
        <taxon>eudicotyledons</taxon>
        <taxon>Gunneridae</taxon>
        <taxon>Pentapetalae</taxon>
        <taxon>rosids</taxon>
        <taxon>malvids</taxon>
        <taxon>Sapindales</taxon>
        <taxon>Anacardiaceae</taxon>
        <taxon>Pistacia</taxon>
    </lineage>
</organism>
<keyword evidence="2" id="KW-1185">Reference proteome</keyword>
<protein>
    <submittedName>
        <fullName evidence="1">Uncharacterized protein</fullName>
    </submittedName>
</protein>
<evidence type="ECO:0000313" key="2">
    <source>
        <dbReference type="Proteomes" id="UP001164250"/>
    </source>
</evidence>
<evidence type="ECO:0000313" key="1">
    <source>
        <dbReference type="EMBL" id="KAJ0101344.1"/>
    </source>
</evidence>
<gene>
    <name evidence="1" type="ORF">Patl1_06275</name>
</gene>
<proteinExistence type="predicted"/>
<comment type="caution">
    <text evidence="1">The sequence shown here is derived from an EMBL/GenBank/DDBJ whole genome shotgun (WGS) entry which is preliminary data.</text>
</comment>
<reference evidence="2" key="1">
    <citation type="journal article" date="2023" name="G3 (Bethesda)">
        <title>Genome assembly and association tests identify interacting loci associated with vigor, precocity, and sex in interspecific pistachio rootstocks.</title>
        <authorList>
            <person name="Palmer W."/>
            <person name="Jacygrad E."/>
            <person name="Sagayaradj S."/>
            <person name="Cavanaugh K."/>
            <person name="Han R."/>
            <person name="Bertier L."/>
            <person name="Beede B."/>
            <person name="Kafkas S."/>
            <person name="Golino D."/>
            <person name="Preece J."/>
            <person name="Michelmore R."/>
        </authorList>
    </citation>
    <scope>NUCLEOTIDE SEQUENCE [LARGE SCALE GENOMIC DNA]</scope>
</reference>
<sequence length="182" mass="19980">MRKPVPNDIWPTPLPINQNQNKSFLLNPKSSVYSTDIPLLLSDHELKTRSVYMCPSHSSNVAEIPNVACPQCRQKMTVEVFCVNVSSTPVGTSPTAAAEGGFVKGVVTYMVMDNLELKPMSTSSSITMLNRFDVKNVGSLEEKVVHFGVEQGLKLLKVSLECKNVFTSIFLGNNGAQRRSCT</sequence>
<dbReference type="EMBL" id="CM047899">
    <property type="protein sequence ID" value="KAJ0101344.1"/>
    <property type="molecule type" value="Genomic_DNA"/>
</dbReference>
<name>A0ACC1BQI2_9ROSI</name>
<dbReference type="Proteomes" id="UP001164250">
    <property type="component" value="Chromosome 3"/>
</dbReference>
<accession>A0ACC1BQI2</accession>